<reference evidence="11 12" key="1">
    <citation type="submission" date="2013-05" db="EMBL/GenBank/DDBJ databases">
        <title>Draft genome of the parasitic nematode Anyclostoma ceylanicum.</title>
        <authorList>
            <person name="Mitreva M."/>
        </authorList>
    </citation>
    <scope>NUCLEOTIDE SEQUENCE [LARGE SCALE GENOMIC DNA]</scope>
</reference>
<dbReference type="GO" id="GO:0035925">
    <property type="term" value="F:mRNA 3'-UTR AU-rich region binding"/>
    <property type="evidence" value="ECO:0007669"/>
    <property type="project" value="TreeGrafter"/>
</dbReference>
<keyword evidence="8" id="KW-0539">Nucleus</keyword>
<keyword evidence="4" id="KW-0963">Cytoplasm</keyword>
<dbReference type="GO" id="GO:0000177">
    <property type="term" value="C:cytoplasmic exosome (RNase complex)"/>
    <property type="evidence" value="ECO:0007669"/>
    <property type="project" value="TreeGrafter"/>
</dbReference>
<accession>A0A0D6LT27</accession>
<dbReference type="GO" id="GO:0000176">
    <property type="term" value="C:nuclear exosome (RNase complex)"/>
    <property type="evidence" value="ECO:0007669"/>
    <property type="project" value="TreeGrafter"/>
</dbReference>
<evidence type="ECO:0000256" key="9">
    <source>
        <dbReference type="ARBA" id="ARBA00030617"/>
    </source>
</evidence>
<keyword evidence="5" id="KW-0698">rRNA processing</keyword>
<dbReference type="GO" id="GO:0034475">
    <property type="term" value="P:U4 snRNA 3'-end processing"/>
    <property type="evidence" value="ECO:0007669"/>
    <property type="project" value="TreeGrafter"/>
</dbReference>
<dbReference type="Pfam" id="PF01138">
    <property type="entry name" value="RNase_PH"/>
    <property type="match status" value="1"/>
</dbReference>
<evidence type="ECO:0000313" key="11">
    <source>
        <dbReference type="EMBL" id="EPB75230.1"/>
    </source>
</evidence>
<dbReference type="SUPFAM" id="SSF54211">
    <property type="entry name" value="Ribosomal protein S5 domain 2-like"/>
    <property type="match status" value="1"/>
</dbReference>
<proteinExistence type="inferred from homology"/>
<dbReference type="InterPro" id="IPR050590">
    <property type="entry name" value="Exosome_comp_Rrp42_subfam"/>
</dbReference>
<dbReference type="GO" id="GO:0005730">
    <property type="term" value="C:nucleolus"/>
    <property type="evidence" value="ECO:0007669"/>
    <property type="project" value="UniProtKB-SubCell"/>
</dbReference>
<name>A0A0D6LT27_9BILA</name>
<dbReference type="GO" id="GO:0071035">
    <property type="term" value="P:nuclear polyadenylation-dependent rRNA catabolic process"/>
    <property type="evidence" value="ECO:0007669"/>
    <property type="project" value="TreeGrafter"/>
</dbReference>
<dbReference type="GO" id="GO:0071038">
    <property type="term" value="P:TRAMP-dependent tRNA surveillance pathway"/>
    <property type="evidence" value="ECO:0007669"/>
    <property type="project" value="TreeGrafter"/>
</dbReference>
<keyword evidence="7" id="KW-0694">RNA-binding</keyword>
<evidence type="ECO:0000256" key="6">
    <source>
        <dbReference type="ARBA" id="ARBA00022835"/>
    </source>
</evidence>
<sequence>MLPQQEFTMGEEWFKKCLPLEYYDQFIQEGIYPDGRSISSFAPLSFKLGAWGGVGSALIRQGGVAVSCRVEASLALTHDGPLITPEIEACASVSQMEINDITDILNKLFTNKALFPRSVFLAKGTDDTIPLTWELSLHIQVLNSDGFVPDAVVCASSAALSNVRLPKVTLAHAKEDESPIQREEITVSKETLPLDLTTFPVALTFYLFRNSKGDKVLVDPPRELVQQCATKVSMVIDSKDVLLLRTRGVIKDDQLLSSMIALAERRHQSIMDVLRDGSNN</sequence>
<comment type="similarity">
    <text evidence="3">Belongs to the RNase PH family.</text>
</comment>
<evidence type="ECO:0000256" key="3">
    <source>
        <dbReference type="ARBA" id="ARBA00006678"/>
    </source>
</evidence>
<evidence type="ECO:0000256" key="1">
    <source>
        <dbReference type="ARBA" id="ARBA00004496"/>
    </source>
</evidence>
<dbReference type="GO" id="GO:0000467">
    <property type="term" value="P:exonucleolytic trimming to generate mature 3'-end of 5.8S rRNA from tricistronic rRNA transcript (SSU-rRNA, 5.8S rRNA, LSU-rRNA)"/>
    <property type="evidence" value="ECO:0007669"/>
    <property type="project" value="TreeGrafter"/>
</dbReference>
<comment type="subcellular location">
    <subcellularLocation>
        <location evidence="1">Cytoplasm</location>
    </subcellularLocation>
    <subcellularLocation>
        <location evidence="2">Nucleus</location>
        <location evidence="2">Nucleolus</location>
    </subcellularLocation>
</comment>
<dbReference type="GO" id="GO:0034473">
    <property type="term" value="P:U1 snRNA 3'-end processing"/>
    <property type="evidence" value="ECO:0007669"/>
    <property type="project" value="TreeGrafter"/>
</dbReference>
<dbReference type="GO" id="GO:0016075">
    <property type="term" value="P:rRNA catabolic process"/>
    <property type="evidence" value="ECO:0007669"/>
    <property type="project" value="TreeGrafter"/>
</dbReference>
<evidence type="ECO:0000256" key="4">
    <source>
        <dbReference type="ARBA" id="ARBA00022490"/>
    </source>
</evidence>
<dbReference type="GO" id="GO:0071028">
    <property type="term" value="P:nuclear mRNA surveillance"/>
    <property type="evidence" value="ECO:0007669"/>
    <property type="project" value="TreeGrafter"/>
</dbReference>
<feature type="domain" description="Exoribonuclease phosphorolytic" evidence="10">
    <location>
        <begin position="55"/>
        <end position="166"/>
    </location>
</feature>
<organism evidence="11 12">
    <name type="scientific">Ancylostoma ceylanicum</name>
    <dbReference type="NCBI Taxonomy" id="53326"/>
    <lineage>
        <taxon>Eukaryota</taxon>
        <taxon>Metazoa</taxon>
        <taxon>Ecdysozoa</taxon>
        <taxon>Nematoda</taxon>
        <taxon>Chromadorea</taxon>
        <taxon>Rhabditida</taxon>
        <taxon>Rhabditina</taxon>
        <taxon>Rhabditomorpha</taxon>
        <taxon>Strongyloidea</taxon>
        <taxon>Ancylostomatidae</taxon>
        <taxon>Ancylostomatinae</taxon>
        <taxon>Ancylostoma</taxon>
    </lineage>
</organism>
<dbReference type="InterPro" id="IPR027408">
    <property type="entry name" value="PNPase/RNase_PH_dom_sf"/>
</dbReference>
<evidence type="ECO:0000313" key="12">
    <source>
        <dbReference type="Proteomes" id="UP000054495"/>
    </source>
</evidence>
<evidence type="ECO:0000256" key="5">
    <source>
        <dbReference type="ARBA" id="ARBA00022552"/>
    </source>
</evidence>
<dbReference type="InterPro" id="IPR036345">
    <property type="entry name" value="ExoRNase_PH_dom2_sf"/>
</dbReference>
<gene>
    <name evidence="11" type="ORF">ANCCEY_05696</name>
</gene>
<dbReference type="SUPFAM" id="SSF55666">
    <property type="entry name" value="Ribonuclease PH domain 2-like"/>
    <property type="match status" value="1"/>
</dbReference>
<evidence type="ECO:0000256" key="8">
    <source>
        <dbReference type="ARBA" id="ARBA00023242"/>
    </source>
</evidence>
<dbReference type="Gene3D" id="3.30.230.70">
    <property type="entry name" value="GHMP Kinase, N-terminal domain"/>
    <property type="match status" value="1"/>
</dbReference>
<dbReference type="GO" id="GO:0034476">
    <property type="term" value="P:U5 snRNA 3'-end processing"/>
    <property type="evidence" value="ECO:0007669"/>
    <property type="project" value="TreeGrafter"/>
</dbReference>
<dbReference type="AlphaFoldDB" id="A0A0D6LT27"/>
<dbReference type="InterPro" id="IPR001247">
    <property type="entry name" value="ExoRNase_PH_dom1"/>
</dbReference>
<evidence type="ECO:0000256" key="2">
    <source>
        <dbReference type="ARBA" id="ARBA00004604"/>
    </source>
</evidence>
<dbReference type="PANTHER" id="PTHR11097">
    <property type="entry name" value="EXOSOME COMPLEX EXONUCLEASE RIBOSOMAL RNA PROCESSING PROTEIN"/>
    <property type="match status" value="1"/>
</dbReference>
<keyword evidence="12" id="KW-1185">Reference proteome</keyword>
<dbReference type="EMBL" id="KE124910">
    <property type="protein sequence ID" value="EPB75230.1"/>
    <property type="molecule type" value="Genomic_DNA"/>
</dbReference>
<dbReference type="InterPro" id="IPR020568">
    <property type="entry name" value="Ribosomal_Su5_D2-typ_SF"/>
</dbReference>
<dbReference type="Proteomes" id="UP000054495">
    <property type="component" value="Unassembled WGS sequence"/>
</dbReference>
<protein>
    <recommendedName>
        <fullName evidence="9">Ribosomal RNA-processing protein 43</fullName>
    </recommendedName>
</protein>
<evidence type="ECO:0000256" key="7">
    <source>
        <dbReference type="ARBA" id="ARBA00022884"/>
    </source>
</evidence>
<keyword evidence="6" id="KW-0271">Exosome</keyword>
<dbReference type="PANTHER" id="PTHR11097:SF9">
    <property type="entry name" value="EXOSOME COMPLEX COMPONENT RRP43"/>
    <property type="match status" value="1"/>
</dbReference>
<evidence type="ECO:0000259" key="10">
    <source>
        <dbReference type="Pfam" id="PF01138"/>
    </source>
</evidence>